<dbReference type="Pfam" id="PF15880">
    <property type="entry name" value="NDUFV3"/>
    <property type="match status" value="1"/>
</dbReference>
<name>A0A131YP90_RHIAP</name>
<dbReference type="GO" id="GO:0045271">
    <property type="term" value="C:respiratory chain complex I"/>
    <property type="evidence" value="ECO:0007669"/>
    <property type="project" value="InterPro"/>
</dbReference>
<feature type="region of interest" description="Disordered" evidence="1">
    <location>
        <begin position="28"/>
        <end position="67"/>
    </location>
</feature>
<protein>
    <submittedName>
        <fullName evidence="2">Phytanoyl-CoA hydroxylase</fullName>
    </submittedName>
</protein>
<reference evidence="2" key="1">
    <citation type="journal article" date="2016" name="Ticks Tick Borne Dis.">
        <title>De novo assembly and annotation of the salivary gland transcriptome of Rhipicephalus appendiculatus male and female ticks during blood feeding.</title>
        <authorList>
            <person name="de Castro M.H."/>
            <person name="de Klerk D."/>
            <person name="Pienaar R."/>
            <person name="Latif A.A."/>
            <person name="Rees D.J."/>
            <person name="Mans B.J."/>
        </authorList>
    </citation>
    <scope>NUCLEOTIDE SEQUENCE</scope>
    <source>
        <tissue evidence="2">Salivary glands</tissue>
    </source>
</reference>
<dbReference type="AlphaFoldDB" id="A0A131YP90"/>
<organism evidence="2">
    <name type="scientific">Rhipicephalus appendiculatus</name>
    <name type="common">Brown ear tick</name>
    <dbReference type="NCBI Taxonomy" id="34631"/>
    <lineage>
        <taxon>Eukaryota</taxon>
        <taxon>Metazoa</taxon>
        <taxon>Ecdysozoa</taxon>
        <taxon>Arthropoda</taxon>
        <taxon>Chelicerata</taxon>
        <taxon>Arachnida</taxon>
        <taxon>Acari</taxon>
        <taxon>Parasitiformes</taxon>
        <taxon>Ixodida</taxon>
        <taxon>Ixodoidea</taxon>
        <taxon>Ixodidae</taxon>
        <taxon>Rhipicephalinae</taxon>
        <taxon>Rhipicephalus</taxon>
        <taxon>Rhipicephalus</taxon>
    </lineage>
</organism>
<evidence type="ECO:0000256" key="1">
    <source>
        <dbReference type="SAM" id="MobiDB-lite"/>
    </source>
</evidence>
<proteinExistence type="predicted"/>
<evidence type="ECO:0000313" key="2">
    <source>
        <dbReference type="EMBL" id="JAP81084.1"/>
    </source>
</evidence>
<accession>A0A131YP90</accession>
<dbReference type="EMBL" id="GEDV01007473">
    <property type="protein sequence ID" value="JAP81084.1"/>
    <property type="molecule type" value="Transcribed_RNA"/>
</dbReference>
<dbReference type="GO" id="GO:0005739">
    <property type="term" value="C:mitochondrion"/>
    <property type="evidence" value="ECO:0007669"/>
    <property type="project" value="InterPro"/>
</dbReference>
<dbReference type="InterPro" id="IPR026193">
    <property type="entry name" value="NDUFV3"/>
</dbReference>
<sequence>MAAYCTGRKALCILWSQPRNASVASVGKRLVASAAQGSSKNTPDDAKKPPPSAASKPAPPVPPNVSGATQGYKVKEYFEYSPYSFYDIHADMSKMRLPQPSSRK</sequence>
<feature type="compositionally biased region" description="Pro residues" evidence="1">
    <location>
        <begin position="49"/>
        <end position="63"/>
    </location>
</feature>